<dbReference type="FunFam" id="3.30.70.270:FF:000001">
    <property type="entry name" value="Diguanylate cyclase domain protein"/>
    <property type="match status" value="1"/>
</dbReference>
<dbReference type="PROSITE" id="PS50113">
    <property type="entry name" value="PAC"/>
    <property type="match status" value="1"/>
</dbReference>
<evidence type="ECO:0000313" key="1">
    <source>
        <dbReference type="EMBL" id="BDI30568.1"/>
    </source>
</evidence>
<dbReference type="KEGG" id="ccot:CCAX7_26190"/>
<dbReference type="InterPro" id="IPR050469">
    <property type="entry name" value="Diguanylate_Cyclase"/>
</dbReference>
<dbReference type="NCBIfam" id="TIGR00254">
    <property type="entry name" value="GGDEF"/>
    <property type="match status" value="1"/>
</dbReference>
<dbReference type="Gene3D" id="3.30.450.20">
    <property type="entry name" value="PAS domain"/>
    <property type="match status" value="1"/>
</dbReference>
<protein>
    <submittedName>
        <fullName evidence="1">Uncharacterized protein</fullName>
    </submittedName>
</protein>
<sequence length="259" mass="28682">MDLLLAPKDRAAMESRNNDRAEGNSATYEIKCVHKNGSAVWVEIRAIPYRNACGEIVGTQATVNNITARRESEQRLQEYMVVLEFQRNELEKANAELEALATTDGLTGLKNHQAFQECLSEEVQRALRHGQSLSLVLMDVDHFKHFNDTHGHPAGDVVLKTVALILREVARDTDLTARYGGEEFVTILPETDIEGASALAERLRASIERHYWPLHPVTASFGVAALKHTDICGADIIARADRALYQAKAAGRNRVVVDG</sequence>
<dbReference type="SUPFAM" id="SSF55073">
    <property type="entry name" value="Nucleotide cyclase"/>
    <property type="match status" value="1"/>
</dbReference>
<proteinExistence type="predicted"/>
<evidence type="ECO:0000313" key="2">
    <source>
        <dbReference type="Proteomes" id="UP000287394"/>
    </source>
</evidence>
<dbReference type="GO" id="GO:0052621">
    <property type="term" value="F:diguanylate cyclase activity"/>
    <property type="evidence" value="ECO:0007669"/>
    <property type="project" value="TreeGrafter"/>
</dbReference>
<keyword evidence="2" id="KW-1185">Reference proteome</keyword>
<dbReference type="Pfam" id="PF13426">
    <property type="entry name" value="PAS_9"/>
    <property type="match status" value="1"/>
</dbReference>
<dbReference type="InterPro" id="IPR000700">
    <property type="entry name" value="PAS-assoc_C"/>
</dbReference>
<dbReference type="SMART" id="SM00086">
    <property type="entry name" value="PAC"/>
    <property type="match status" value="1"/>
</dbReference>
<dbReference type="InterPro" id="IPR000160">
    <property type="entry name" value="GGDEF_dom"/>
</dbReference>
<accession>A0A402D783</accession>
<dbReference type="CDD" id="cd00130">
    <property type="entry name" value="PAS"/>
    <property type="match status" value="1"/>
</dbReference>
<dbReference type="PANTHER" id="PTHR45138:SF9">
    <property type="entry name" value="DIGUANYLATE CYCLASE DGCM-RELATED"/>
    <property type="match status" value="1"/>
</dbReference>
<dbReference type="Gene3D" id="3.30.70.270">
    <property type="match status" value="1"/>
</dbReference>
<dbReference type="GO" id="GO:0043709">
    <property type="term" value="P:cell adhesion involved in single-species biofilm formation"/>
    <property type="evidence" value="ECO:0007669"/>
    <property type="project" value="TreeGrafter"/>
</dbReference>
<dbReference type="InterPro" id="IPR029787">
    <property type="entry name" value="Nucleotide_cyclase"/>
</dbReference>
<dbReference type="EMBL" id="AP025739">
    <property type="protein sequence ID" value="BDI30568.1"/>
    <property type="molecule type" value="Genomic_DNA"/>
</dbReference>
<dbReference type="Proteomes" id="UP000287394">
    <property type="component" value="Chromosome"/>
</dbReference>
<gene>
    <name evidence="1" type="ORF">CCAX7_26190</name>
</gene>
<dbReference type="PROSITE" id="PS50887">
    <property type="entry name" value="GGDEF"/>
    <property type="match status" value="1"/>
</dbReference>
<dbReference type="SMART" id="SM00267">
    <property type="entry name" value="GGDEF"/>
    <property type="match status" value="1"/>
</dbReference>
<reference evidence="1 2" key="1">
    <citation type="journal article" date="2019" name="Int. J. Syst. Evol. Microbiol.">
        <title>Capsulimonas corticalis gen. nov., sp. nov., an aerobic capsulated bacterium, of a novel bacterial order, Capsulimonadales ord. nov., of the class Armatimonadia of the phylum Armatimonadetes.</title>
        <authorList>
            <person name="Li J."/>
            <person name="Kudo C."/>
            <person name="Tonouchi A."/>
        </authorList>
    </citation>
    <scope>NUCLEOTIDE SEQUENCE [LARGE SCALE GENOMIC DNA]</scope>
    <source>
        <strain evidence="1 2">AX-7</strain>
    </source>
</reference>
<dbReference type="NCBIfam" id="TIGR00229">
    <property type="entry name" value="sensory_box"/>
    <property type="match status" value="1"/>
</dbReference>
<dbReference type="Pfam" id="PF00990">
    <property type="entry name" value="GGDEF"/>
    <property type="match status" value="1"/>
</dbReference>
<dbReference type="InterPro" id="IPR035965">
    <property type="entry name" value="PAS-like_dom_sf"/>
</dbReference>
<organism evidence="1 2">
    <name type="scientific">Capsulimonas corticalis</name>
    <dbReference type="NCBI Taxonomy" id="2219043"/>
    <lineage>
        <taxon>Bacteria</taxon>
        <taxon>Bacillati</taxon>
        <taxon>Armatimonadota</taxon>
        <taxon>Armatimonadia</taxon>
        <taxon>Capsulimonadales</taxon>
        <taxon>Capsulimonadaceae</taxon>
        <taxon>Capsulimonas</taxon>
    </lineage>
</organism>
<dbReference type="GO" id="GO:0005886">
    <property type="term" value="C:plasma membrane"/>
    <property type="evidence" value="ECO:0007669"/>
    <property type="project" value="TreeGrafter"/>
</dbReference>
<dbReference type="InterPro" id="IPR001610">
    <property type="entry name" value="PAC"/>
</dbReference>
<dbReference type="InterPro" id="IPR043128">
    <property type="entry name" value="Rev_trsase/Diguanyl_cyclase"/>
</dbReference>
<dbReference type="PANTHER" id="PTHR45138">
    <property type="entry name" value="REGULATORY COMPONENTS OF SENSORY TRANSDUCTION SYSTEM"/>
    <property type="match status" value="1"/>
</dbReference>
<name>A0A402D783_9BACT</name>
<dbReference type="InterPro" id="IPR000014">
    <property type="entry name" value="PAS"/>
</dbReference>
<dbReference type="GO" id="GO:1902201">
    <property type="term" value="P:negative regulation of bacterial-type flagellum-dependent cell motility"/>
    <property type="evidence" value="ECO:0007669"/>
    <property type="project" value="TreeGrafter"/>
</dbReference>
<dbReference type="SUPFAM" id="SSF55785">
    <property type="entry name" value="PYP-like sensor domain (PAS domain)"/>
    <property type="match status" value="1"/>
</dbReference>
<dbReference type="AlphaFoldDB" id="A0A402D783"/>
<dbReference type="CDD" id="cd01949">
    <property type="entry name" value="GGDEF"/>
    <property type="match status" value="1"/>
</dbReference>